<comment type="caution">
    <text evidence="2">The sequence shown here is derived from an EMBL/GenBank/DDBJ whole genome shotgun (WGS) entry which is preliminary data.</text>
</comment>
<sequence length="488" mass="57168">MHKEDLLDNYVKNEYLLLKLLYLSSRELKKSEICERLNITLPTLGKIVESLQVKLLNDDISSNQLELIVTRNSLELKFINDVSIDMLAEVFLKDSNKYKVFRYLFSRKKISYVKLENYLQVSTTTLGRIIGSCNELLTDYNLKISHGRIVGDIKQQIFFYYSFFWVSSVDEKKSNSNLLSNLVEEVSVKYNLSVVQREQFYLWSLVTLKKIGEVSMNSLSIGEQKDVEQYSKTPINKFFQKIYIKHKSIYNESEVQLFSYFLSLFFISFGMTSYEIIQLGLFNKRNPAFELTSKIMAAIKAIFILDKQDVTIETNVFSLLSQIYYFRGNSYSTDSLTFMDYFKLFNSSFSTRFVSDVIKEIVEPSSLFDSFKLDQIEKRLIFLLYTLSPKKKYCVKIGVVLTTSHLVLNATILLLETELNNRRNITITQYVNDENFDLVISNISNSLLENNYKYFYQLTNIGPYLDIERLDLLIDKIALEKYQSFTFW</sequence>
<dbReference type="AlphaFoldDB" id="A0AAW7KE66"/>
<accession>A0AAW7KE66</accession>
<evidence type="ECO:0000313" key="2">
    <source>
        <dbReference type="EMBL" id="MDN3193690.1"/>
    </source>
</evidence>
<reference evidence="2" key="1">
    <citation type="journal article" date="2023" name="Pathogens">
        <title>Prevalence of Enterococcus spp. and the Whole-Genome Characteristics of Enterococcus faecium and Enterococcus faecalis Strains Isolated from Free-Living Birds in Poland.</title>
        <authorList>
            <person name="Kwit R."/>
            <person name="Zajac M."/>
            <person name="Smialowska-Weglinska A."/>
            <person name="Skarzynska M."/>
            <person name="Bomba A."/>
            <person name="Lalak A."/>
            <person name="Skrzypiec E."/>
            <person name="Wojdat D."/>
            <person name="Koza W."/>
            <person name="Mikos-Wojewoda E."/>
            <person name="Pasim P."/>
            <person name="Skora M."/>
            <person name="Polak M."/>
            <person name="Wiacek J."/>
            <person name="Wasyl D."/>
        </authorList>
    </citation>
    <scope>NUCLEOTIDE SEQUENCE</scope>
    <source>
        <strain evidence="2">691B_2</strain>
    </source>
</reference>
<dbReference type="Pfam" id="PF05043">
    <property type="entry name" value="Mga"/>
    <property type="match status" value="1"/>
</dbReference>
<dbReference type="InterPro" id="IPR036388">
    <property type="entry name" value="WH-like_DNA-bd_sf"/>
</dbReference>
<dbReference type="Proteomes" id="UP001173174">
    <property type="component" value="Unassembled WGS sequence"/>
</dbReference>
<dbReference type="RefSeq" id="WP_202584628.1">
    <property type="nucleotide sequence ID" value="NZ_JAREUT010000022.1"/>
</dbReference>
<organism evidence="2 3">
    <name type="scientific">Enterococcus faecalis</name>
    <name type="common">Streptococcus faecalis</name>
    <dbReference type="NCBI Taxonomy" id="1351"/>
    <lineage>
        <taxon>Bacteria</taxon>
        <taxon>Bacillati</taxon>
        <taxon>Bacillota</taxon>
        <taxon>Bacilli</taxon>
        <taxon>Lactobacillales</taxon>
        <taxon>Enterococcaceae</taxon>
        <taxon>Enterococcus</taxon>
    </lineage>
</organism>
<gene>
    <name evidence="2" type="ORF">P0E79_14555</name>
</gene>
<dbReference type="InterPro" id="IPR007737">
    <property type="entry name" value="Mga_HTH"/>
</dbReference>
<evidence type="ECO:0000259" key="1">
    <source>
        <dbReference type="Pfam" id="PF05043"/>
    </source>
</evidence>
<feature type="domain" description="Mga helix-turn-helix" evidence="1">
    <location>
        <begin position="81"/>
        <end position="164"/>
    </location>
</feature>
<dbReference type="EMBL" id="JAREWH010000027">
    <property type="protein sequence ID" value="MDN3193690.1"/>
    <property type="molecule type" value="Genomic_DNA"/>
</dbReference>
<protein>
    <submittedName>
        <fullName evidence="2">Helix-turn-helix domain-containing protein</fullName>
    </submittedName>
</protein>
<proteinExistence type="predicted"/>
<name>A0AAW7KE66_ENTFL</name>
<evidence type="ECO:0000313" key="3">
    <source>
        <dbReference type="Proteomes" id="UP001173174"/>
    </source>
</evidence>
<dbReference type="Gene3D" id="1.10.10.10">
    <property type="entry name" value="Winged helix-like DNA-binding domain superfamily/Winged helix DNA-binding domain"/>
    <property type="match status" value="1"/>
</dbReference>
<reference evidence="2" key="2">
    <citation type="submission" date="2023-03" db="EMBL/GenBank/DDBJ databases">
        <authorList>
            <person name="Zajac M."/>
            <person name="Kwit R."/>
            <person name="Wasyl D."/>
        </authorList>
    </citation>
    <scope>NUCLEOTIDE SEQUENCE</scope>
    <source>
        <strain evidence="2">691B_2</strain>
    </source>
</reference>